<proteinExistence type="predicted"/>
<dbReference type="InterPro" id="IPR016047">
    <property type="entry name" value="M23ase_b-sheet_dom"/>
</dbReference>
<evidence type="ECO:0000259" key="3">
    <source>
        <dbReference type="Pfam" id="PF01551"/>
    </source>
</evidence>
<dbReference type="SUPFAM" id="SSF51261">
    <property type="entry name" value="Duplicated hybrid motif"/>
    <property type="match status" value="1"/>
</dbReference>
<dbReference type="Gene3D" id="6.10.250.3150">
    <property type="match status" value="1"/>
</dbReference>
<dbReference type="EMBL" id="JAGZGG010000009">
    <property type="protein sequence ID" value="MBS5332014.1"/>
    <property type="molecule type" value="Genomic_DNA"/>
</dbReference>
<dbReference type="PANTHER" id="PTHR21666:SF287">
    <property type="entry name" value="CYTOPLASMIC MEMBRANE PROTEIN"/>
    <property type="match status" value="1"/>
</dbReference>
<dbReference type="Proteomes" id="UP000759273">
    <property type="component" value="Unassembled WGS sequence"/>
</dbReference>
<dbReference type="Pfam" id="PF01551">
    <property type="entry name" value="Peptidase_M23"/>
    <property type="match status" value="1"/>
</dbReference>
<feature type="domain" description="M23ase beta-sheet core" evidence="3">
    <location>
        <begin position="299"/>
        <end position="398"/>
    </location>
</feature>
<organism evidence="4 5">
    <name type="scientific">Subdoligranulum variabile</name>
    <dbReference type="NCBI Taxonomy" id="214851"/>
    <lineage>
        <taxon>Bacteria</taxon>
        <taxon>Bacillati</taxon>
        <taxon>Bacillota</taxon>
        <taxon>Clostridia</taxon>
        <taxon>Eubacteriales</taxon>
        <taxon>Oscillospiraceae</taxon>
        <taxon>Subdoligranulum</taxon>
    </lineage>
</organism>
<evidence type="ECO:0000313" key="5">
    <source>
        <dbReference type="Proteomes" id="UP000759273"/>
    </source>
</evidence>
<feature type="coiled-coil region" evidence="1">
    <location>
        <begin position="38"/>
        <end position="121"/>
    </location>
</feature>
<dbReference type="InterPro" id="IPR011055">
    <property type="entry name" value="Dup_hybrid_motif"/>
</dbReference>
<feature type="signal peptide" evidence="2">
    <location>
        <begin position="1"/>
        <end position="33"/>
    </location>
</feature>
<evidence type="ECO:0000256" key="1">
    <source>
        <dbReference type="SAM" id="Coils"/>
    </source>
</evidence>
<dbReference type="SUPFAM" id="SSF57997">
    <property type="entry name" value="Tropomyosin"/>
    <property type="match status" value="1"/>
</dbReference>
<protein>
    <submittedName>
        <fullName evidence="4">Peptidoglycan DD-metalloendopeptidase family protein</fullName>
    </submittedName>
</protein>
<accession>A0A943HHI9</accession>
<sequence length="404" mass="44131">MKHFSHGKKFISLLLSVAVAMTMTLSTVMTPLAATTSVSDLRQKLQELQTKQDELDKQLKNAQSNKADAEAQKAQLEQQRELILSQINNLAQQIGDLDSEIVNKQDEIDQKQQEVDQKQAEYDQRWEDFKGRMKAMQRLNDGGSIALLSSATNLYQLLTFANTLEQIVAKDEQICQQLEDEHNELEQQKADLEQAKADLEATQADLESQRTALNGKTSELAQNISQTDASISAADAEIEANKAALIEANKAVDKAAAELDAALNAANQAYGNASIQCSLDFGRPLATYKYVSCYFGGNGHRGTDYAAPGGTEIYAVSGGVVTAAAYHYSWGYYVQVYHGKDDNGNTYSTLYAHMNSAPVVSVGQNVSKGQVLGYVGSTGNSTGNHLHLEMKVNNVLVNVMNYLS</sequence>
<name>A0A943HHI9_9FIRM</name>
<dbReference type="InterPro" id="IPR050570">
    <property type="entry name" value="Cell_wall_metabolism_enzyme"/>
</dbReference>
<comment type="caution">
    <text evidence="4">The sequence shown here is derived from an EMBL/GenBank/DDBJ whole genome shotgun (WGS) entry which is preliminary data.</text>
</comment>
<keyword evidence="1" id="KW-0175">Coiled coil</keyword>
<dbReference type="AlphaFoldDB" id="A0A943HHI9"/>
<gene>
    <name evidence="4" type="ORF">KHY36_05720</name>
</gene>
<keyword evidence="2" id="KW-0732">Signal</keyword>
<dbReference type="PANTHER" id="PTHR21666">
    <property type="entry name" value="PEPTIDASE-RELATED"/>
    <property type="match status" value="1"/>
</dbReference>
<dbReference type="CDD" id="cd12797">
    <property type="entry name" value="M23_peptidase"/>
    <property type="match status" value="1"/>
</dbReference>
<evidence type="ECO:0000313" key="4">
    <source>
        <dbReference type="EMBL" id="MBS5332014.1"/>
    </source>
</evidence>
<feature type="chain" id="PRO_5038885719" evidence="2">
    <location>
        <begin position="34"/>
        <end position="404"/>
    </location>
</feature>
<evidence type="ECO:0000256" key="2">
    <source>
        <dbReference type="SAM" id="SignalP"/>
    </source>
</evidence>
<dbReference type="GO" id="GO:0004222">
    <property type="term" value="F:metalloendopeptidase activity"/>
    <property type="evidence" value="ECO:0007669"/>
    <property type="project" value="TreeGrafter"/>
</dbReference>
<dbReference type="Gene3D" id="2.70.70.10">
    <property type="entry name" value="Glucose Permease (Domain IIA)"/>
    <property type="match status" value="1"/>
</dbReference>
<feature type="coiled-coil region" evidence="1">
    <location>
        <begin position="161"/>
        <end position="216"/>
    </location>
</feature>
<reference evidence="4" key="1">
    <citation type="submission" date="2021-02" db="EMBL/GenBank/DDBJ databases">
        <title>Infant gut strain persistence is associated with maternal origin, phylogeny, and functional potential including surface adhesion and iron acquisition.</title>
        <authorList>
            <person name="Lou Y.C."/>
        </authorList>
    </citation>
    <scope>NUCLEOTIDE SEQUENCE</scope>
    <source>
        <strain evidence="4">L3_101_000M1_dasL3_101_000M1_concoct_87</strain>
    </source>
</reference>